<comment type="subunit">
    <text evidence="1">Homodimer.</text>
</comment>
<dbReference type="InterPro" id="IPR036282">
    <property type="entry name" value="Glutathione-S-Trfase_C_sf"/>
</dbReference>
<keyword evidence="5" id="KW-1185">Reference proteome</keyword>
<organism evidence="4 5">
    <name type="scientific">Photinus pyralis</name>
    <name type="common">Common eastern firefly</name>
    <name type="synonym">Lampyris pyralis</name>
    <dbReference type="NCBI Taxonomy" id="7054"/>
    <lineage>
        <taxon>Eukaryota</taxon>
        <taxon>Metazoa</taxon>
        <taxon>Ecdysozoa</taxon>
        <taxon>Arthropoda</taxon>
        <taxon>Hexapoda</taxon>
        <taxon>Insecta</taxon>
        <taxon>Pterygota</taxon>
        <taxon>Neoptera</taxon>
        <taxon>Endopterygota</taxon>
        <taxon>Coleoptera</taxon>
        <taxon>Polyphaga</taxon>
        <taxon>Elateriformia</taxon>
        <taxon>Elateroidea</taxon>
        <taxon>Lampyridae</taxon>
        <taxon>Lampyrinae</taxon>
        <taxon>Photinus</taxon>
    </lineage>
</organism>
<dbReference type="InParanoid" id="A0A5N4A3K3"/>
<dbReference type="InterPro" id="IPR040079">
    <property type="entry name" value="Glutathione_S-Trfase"/>
</dbReference>
<dbReference type="CDD" id="cd03177">
    <property type="entry name" value="GST_C_Delta_Epsilon"/>
    <property type="match status" value="1"/>
</dbReference>
<dbReference type="EMBL" id="VVIM01000011">
    <property type="protein sequence ID" value="KAB0791868.1"/>
    <property type="molecule type" value="Genomic_DNA"/>
</dbReference>
<dbReference type="InterPro" id="IPR010987">
    <property type="entry name" value="Glutathione-S-Trfase_C-like"/>
</dbReference>
<dbReference type="SUPFAM" id="SSF52833">
    <property type="entry name" value="Thioredoxin-like"/>
    <property type="match status" value="1"/>
</dbReference>
<dbReference type="SUPFAM" id="SSF47616">
    <property type="entry name" value="GST C-terminal domain-like"/>
    <property type="match status" value="1"/>
</dbReference>
<gene>
    <name evidence="4" type="ORF">PPYR_03668</name>
</gene>
<comment type="caution">
    <text evidence="4">The sequence shown here is derived from an EMBL/GenBank/DDBJ whole genome shotgun (WGS) entry which is preliminary data.</text>
</comment>
<accession>A0A5N4A3K3</accession>
<dbReference type="GO" id="GO:0006749">
    <property type="term" value="P:glutathione metabolic process"/>
    <property type="evidence" value="ECO:0007669"/>
    <property type="project" value="TreeGrafter"/>
</dbReference>
<dbReference type="GO" id="GO:0004364">
    <property type="term" value="F:glutathione transferase activity"/>
    <property type="evidence" value="ECO:0007669"/>
    <property type="project" value="TreeGrafter"/>
</dbReference>
<protein>
    <submittedName>
        <fullName evidence="4">Uncharacterized protein</fullName>
    </submittedName>
</protein>
<dbReference type="PANTHER" id="PTHR43969:SF8">
    <property type="entry name" value="GLUTATHIONE S TRANSFERASE E13, ISOFORM A-RELATED"/>
    <property type="match status" value="1"/>
</dbReference>
<dbReference type="Gene3D" id="1.20.1050.10">
    <property type="match status" value="1"/>
</dbReference>
<dbReference type="InterPro" id="IPR036249">
    <property type="entry name" value="Thioredoxin-like_sf"/>
</dbReference>
<dbReference type="SFLD" id="SFLDS00019">
    <property type="entry name" value="Glutathione_Transferase_(cytos"/>
    <property type="match status" value="1"/>
</dbReference>
<dbReference type="PROSITE" id="PS50405">
    <property type="entry name" value="GST_CTER"/>
    <property type="match status" value="1"/>
</dbReference>
<feature type="domain" description="GST N-terminal" evidence="2">
    <location>
        <begin position="7"/>
        <end position="88"/>
    </location>
</feature>
<dbReference type="Pfam" id="PF00043">
    <property type="entry name" value="GST_C"/>
    <property type="match status" value="1"/>
</dbReference>
<dbReference type="PROSITE" id="PS50404">
    <property type="entry name" value="GST_NTER"/>
    <property type="match status" value="1"/>
</dbReference>
<evidence type="ECO:0000313" key="5">
    <source>
        <dbReference type="Proteomes" id="UP000327044"/>
    </source>
</evidence>
<proteinExistence type="predicted"/>
<evidence type="ECO:0000259" key="3">
    <source>
        <dbReference type="PROSITE" id="PS50405"/>
    </source>
</evidence>
<sequence length="221" mass="25599">MSTGHQRDPVLYVLYASPAVRSVLVTAKILNLKLDEREVDFLKGEHLKPEYLKLNPLHTMPTLNDNGNVINDSHAINTYLVGKYGQDDSLYPKGLYQRALVDQKLAFNLGKLYPILVSVDYAYMKGEIKAIPSEDIERIRTLYDFLEAFLENSDWISLGTFSLADIHCYTTISCMNFHVTLDEKIYPKSYGWMMRCRSLPCFSDDHERVKLFEDYFKSFQE</sequence>
<name>A0A5N4A3K3_PHOPY</name>
<dbReference type="PANTHER" id="PTHR43969">
    <property type="entry name" value="GLUTATHIONE S TRANSFERASE D10, ISOFORM A-RELATED"/>
    <property type="match status" value="1"/>
</dbReference>
<evidence type="ECO:0000259" key="2">
    <source>
        <dbReference type="PROSITE" id="PS50404"/>
    </source>
</evidence>
<dbReference type="FunFam" id="3.40.30.10:FF:000034">
    <property type="entry name" value="glutathione S-transferase 1"/>
    <property type="match status" value="1"/>
</dbReference>
<evidence type="ECO:0000313" key="4">
    <source>
        <dbReference type="EMBL" id="KAB0791868.1"/>
    </source>
</evidence>
<evidence type="ECO:0000256" key="1">
    <source>
        <dbReference type="ARBA" id="ARBA00011738"/>
    </source>
</evidence>
<dbReference type="Proteomes" id="UP000327044">
    <property type="component" value="Unassembled WGS sequence"/>
</dbReference>
<reference evidence="4 5" key="1">
    <citation type="journal article" date="2018" name="Elife">
        <title>Firefly genomes illuminate parallel origins of bioluminescence in beetles.</title>
        <authorList>
            <person name="Fallon T.R."/>
            <person name="Lower S.E."/>
            <person name="Chang C.H."/>
            <person name="Bessho-Uehara M."/>
            <person name="Martin G.J."/>
            <person name="Bewick A.J."/>
            <person name="Behringer M."/>
            <person name="Debat H.J."/>
            <person name="Wong I."/>
            <person name="Day J.C."/>
            <person name="Suvorov A."/>
            <person name="Silva C.J."/>
            <person name="Stanger-Hall K.F."/>
            <person name="Hall D.W."/>
            <person name="Schmitz R.J."/>
            <person name="Nelson D.R."/>
            <person name="Lewis S.M."/>
            <person name="Shigenobu S."/>
            <person name="Bybee S.M."/>
            <person name="Larracuente A.M."/>
            <person name="Oba Y."/>
            <person name="Weng J.K."/>
        </authorList>
    </citation>
    <scope>NUCLEOTIDE SEQUENCE [LARGE SCALE GENOMIC DNA]</scope>
    <source>
        <strain evidence="4">1611_PpyrPB1</strain>
        <tissue evidence="4">Whole body</tissue>
    </source>
</reference>
<dbReference type="InterPro" id="IPR004046">
    <property type="entry name" value="GST_C"/>
</dbReference>
<feature type="domain" description="GST C-terminal" evidence="3">
    <location>
        <begin position="94"/>
        <end position="216"/>
    </location>
</feature>
<dbReference type="Gene3D" id="3.40.30.10">
    <property type="entry name" value="Glutaredoxin"/>
    <property type="match status" value="1"/>
</dbReference>
<dbReference type="CDD" id="cd03045">
    <property type="entry name" value="GST_N_Delta_Epsilon"/>
    <property type="match status" value="1"/>
</dbReference>
<dbReference type="FunFam" id="1.20.1050.10:FF:000007">
    <property type="entry name" value="Glutathione S-transferase 1-1"/>
    <property type="match status" value="1"/>
</dbReference>
<dbReference type="OrthoDB" id="2309723at2759"/>
<dbReference type="SFLD" id="SFLDG01153">
    <property type="entry name" value="Main.4:_Theta-like"/>
    <property type="match status" value="1"/>
</dbReference>
<dbReference type="AlphaFoldDB" id="A0A5N4A3K3"/>
<dbReference type="Pfam" id="PF13417">
    <property type="entry name" value="GST_N_3"/>
    <property type="match status" value="1"/>
</dbReference>
<dbReference type="SFLD" id="SFLDG00358">
    <property type="entry name" value="Main_(cytGST)"/>
    <property type="match status" value="1"/>
</dbReference>
<dbReference type="InterPro" id="IPR004045">
    <property type="entry name" value="Glutathione_S-Trfase_N"/>
</dbReference>